<dbReference type="CDD" id="cd12307">
    <property type="entry name" value="RRM_NIFK_like"/>
    <property type="match status" value="1"/>
</dbReference>
<dbReference type="FunCoup" id="A0A2G5ECS8">
    <property type="interactions" value="3035"/>
</dbReference>
<evidence type="ECO:0000256" key="1">
    <source>
        <dbReference type="ARBA" id="ARBA00004604"/>
    </source>
</evidence>
<sequence length="336" mass="38011">MGSVSSLIPCGIVVVMVIIITITIKTRSRSVGGSAECLIVVGTFGIINENLISFRGLLETEKGIVSDDLGGMRVFIWGYDFIVYFLSLPPLFIFIFLSTLKPSLNPETLLCISTTKMGAKAKKATMRKNLKKKASSLALSAVTARKNESADFLPLEGGPARKLPNQKVQEPLENTATVLYIGRIPHGFYEDEMREFFKQFGAIKHLRIARSRKTGKSKHFGFIEFESPEVAKIVADCMHNYLLLEHMLQVHLIPQEHVHPKLWKGVDHKYTPPNWTEIARKRHNKERTLEEHRKLVEVVLKKDKKRRRKIEAAGIDYVPPEIVGSIQPAPKKIRFD</sequence>
<evidence type="ECO:0000313" key="8">
    <source>
        <dbReference type="Proteomes" id="UP000230069"/>
    </source>
</evidence>
<dbReference type="InterPro" id="IPR000504">
    <property type="entry name" value="RRM_dom"/>
</dbReference>
<dbReference type="EMBL" id="KZ305026">
    <property type="protein sequence ID" value="PIA53536.1"/>
    <property type="molecule type" value="Genomic_DNA"/>
</dbReference>
<evidence type="ECO:0000313" key="7">
    <source>
        <dbReference type="EMBL" id="PIA53536.1"/>
    </source>
</evidence>
<evidence type="ECO:0000256" key="5">
    <source>
        <dbReference type="SAM" id="Phobius"/>
    </source>
</evidence>
<dbReference type="InterPro" id="IPR012677">
    <property type="entry name" value="Nucleotide-bd_a/b_plait_sf"/>
</dbReference>
<feature type="transmembrane region" description="Helical" evidence="5">
    <location>
        <begin position="6"/>
        <end position="24"/>
    </location>
</feature>
<keyword evidence="5" id="KW-0472">Membrane</keyword>
<dbReference type="STRING" id="218851.A0A2G5ECS8"/>
<protein>
    <recommendedName>
        <fullName evidence="6">RRM domain-containing protein</fullName>
    </recommendedName>
</protein>
<dbReference type="GO" id="GO:0003723">
    <property type="term" value="F:RNA binding"/>
    <property type="evidence" value="ECO:0007669"/>
    <property type="project" value="UniProtKB-UniRule"/>
</dbReference>
<proteinExistence type="predicted"/>
<feature type="transmembrane region" description="Helical" evidence="5">
    <location>
        <begin position="74"/>
        <end position="97"/>
    </location>
</feature>
<dbReference type="Pfam" id="PF00076">
    <property type="entry name" value="RRM_1"/>
    <property type="match status" value="1"/>
</dbReference>
<keyword evidence="2 4" id="KW-0694">RNA-binding</keyword>
<dbReference type="PROSITE" id="PS50102">
    <property type="entry name" value="RRM"/>
    <property type="match status" value="1"/>
</dbReference>
<dbReference type="SUPFAM" id="SSF54928">
    <property type="entry name" value="RNA-binding domain, RBD"/>
    <property type="match status" value="1"/>
</dbReference>
<dbReference type="Gene3D" id="3.30.70.330">
    <property type="match status" value="1"/>
</dbReference>
<evidence type="ECO:0000259" key="6">
    <source>
        <dbReference type="PROSITE" id="PS50102"/>
    </source>
</evidence>
<keyword evidence="5" id="KW-1133">Transmembrane helix</keyword>
<gene>
    <name evidence="7" type="ORF">AQUCO_00900249v1</name>
</gene>
<organism evidence="7 8">
    <name type="scientific">Aquilegia coerulea</name>
    <name type="common">Rocky mountain columbine</name>
    <dbReference type="NCBI Taxonomy" id="218851"/>
    <lineage>
        <taxon>Eukaryota</taxon>
        <taxon>Viridiplantae</taxon>
        <taxon>Streptophyta</taxon>
        <taxon>Embryophyta</taxon>
        <taxon>Tracheophyta</taxon>
        <taxon>Spermatophyta</taxon>
        <taxon>Magnoliopsida</taxon>
        <taxon>Ranunculales</taxon>
        <taxon>Ranunculaceae</taxon>
        <taxon>Thalictroideae</taxon>
        <taxon>Aquilegia</taxon>
    </lineage>
</organism>
<keyword evidence="3" id="KW-0539">Nucleus</keyword>
<evidence type="ECO:0000256" key="3">
    <source>
        <dbReference type="ARBA" id="ARBA00023242"/>
    </source>
</evidence>
<dbReference type="Proteomes" id="UP000230069">
    <property type="component" value="Unassembled WGS sequence"/>
</dbReference>
<dbReference type="GO" id="GO:0005730">
    <property type="term" value="C:nucleolus"/>
    <property type="evidence" value="ECO:0007669"/>
    <property type="project" value="UniProtKB-SubCell"/>
</dbReference>
<evidence type="ECO:0000256" key="2">
    <source>
        <dbReference type="ARBA" id="ARBA00022884"/>
    </source>
</evidence>
<dbReference type="InterPro" id="IPR035979">
    <property type="entry name" value="RBD_domain_sf"/>
</dbReference>
<keyword evidence="8" id="KW-1185">Reference proteome</keyword>
<reference evidence="7 8" key="1">
    <citation type="submission" date="2017-09" db="EMBL/GenBank/DDBJ databases">
        <title>WGS assembly of Aquilegia coerulea Goldsmith.</title>
        <authorList>
            <person name="Hodges S."/>
            <person name="Kramer E."/>
            <person name="Nordborg M."/>
            <person name="Tomkins J."/>
            <person name="Borevitz J."/>
            <person name="Derieg N."/>
            <person name="Yan J."/>
            <person name="Mihaltcheva S."/>
            <person name="Hayes R.D."/>
            <person name="Rokhsar D."/>
        </authorList>
    </citation>
    <scope>NUCLEOTIDE SEQUENCE [LARGE SCALE GENOMIC DNA]</scope>
    <source>
        <strain evidence="8">cv. Goldsmith</strain>
    </source>
</reference>
<dbReference type="OrthoDB" id="21467at2759"/>
<dbReference type="PANTHER" id="PTHR46754">
    <property type="entry name" value="MKI67 FHA DOMAIN-INTERACTING NUCLEOLAR PHOSPHOPROTEIN"/>
    <property type="match status" value="1"/>
</dbReference>
<accession>A0A2G5ECS8</accession>
<comment type="subcellular location">
    <subcellularLocation>
        <location evidence="1">Nucleus</location>
        <location evidence="1">Nucleolus</location>
    </subcellularLocation>
</comment>
<dbReference type="SMART" id="SM00360">
    <property type="entry name" value="RRM"/>
    <property type="match status" value="1"/>
</dbReference>
<evidence type="ECO:0000256" key="4">
    <source>
        <dbReference type="PROSITE-ProRule" id="PRU00176"/>
    </source>
</evidence>
<dbReference type="AlphaFoldDB" id="A0A2G5ECS8"/>
<feature type="domain" description="RRM" evidence="6">
    <location>
        <begin position="177"/>
        <end position="255"/>
    </location>
</feature>
<keyword evidence="5" id="KW-0812">Transmembrane</keyword>
<dbReference type="InParanoid" id="A0A2G5ECS8"/>
<name>A0A2G5ECS8_AQUCA</name>